<dbReference type="EMBL" id="JACHHZ010000002">
    <property type="protein sequence ID" value="MBB6093388.1"/>
    <property type="molecule type" value="Genomic_DNA"/>
</dbReference>
<evidence type="ECO:0000256" key="1">
    <source>
        <dbReference type="ARBA" id="ARBA00005189"/>
    </source>
</evidence>
<sequence>MGRKLSTAWRVFATGFVFVLFGVGALFISLTMFPLLRLSTFDSDVARKRIQRGMQLTFRLYMEVMRVLGILTYRVEGGARLREPGRLIVANHPTLLDVVLLVSQMPEVDCIVKRGLWRNPFLRWPVSWASYIPNSEGEELIEGCAKTLRRGHSLLVFPEGTRTVPGKPIRMQRGAAHIALAADCEILPVTITCDPPTLFKGNPWYRVPARRFHLDVVVGQPVPAGQFRREDEPPARSARRLTQWLLGYYGAAEAALAGSEIQERMVAVPDAAAADALPRRAILSGSGQ</sequence>
<dbReference type="GO" id="GO:0006654">
    <property type="term" value="P:phosphatidic acid biosynthetic process"/>
    <property type="evidence" value="ECO:0007669"/>
    <property type="project" value="TreeGrafter"/>
</dbReference>
<keyword evidence="7" id="KW-1185">Reference proteome</keyword>
<dbReference type="CDD" id="cd07989">
    <property type="entry name" value="LPLAT_AGPAT-like"/>
    <property type="match status" value="1"/>
</dbReference>
<dbReference type="AlphaFoldDB" id="A0A841HMH9"/>
<dbReference type="GO" id="GO:0003841">
    <property type="term" value="F:1-acylglycerol-3-phosphate O-acyltransferase activity"/>
    <property type="evidence" value="ECO:0007669"/>
    <property type="project" value="TreeGrafter"/>
</dbReference>
<feature type="domain" description="Phospholipid/glycerol acyltransferase" evidence="5">
    <location>
        <begin position="86"/>
        <end position="194"/>
    </location>
</feature>
<evidence type="ECO:0000313" key="6">
    <source>
        <dbReference type="EMBL" id="MBB6093388.1"/>
    </source>
</evidence>
<accession>A0A841HMH9</accession>
<keyword evidence="4" id="KW-1133">Transmembrane helix</keyword>
<name>A0A841HMH9_9GAMM</name>
<evidence type="ECO:0000256" key="4">
    <source>
        <dbReference type="SAM" id="Phobius"/>
    </source>
</evidence>
<comment type="caution">
    <text evidence="6">The sequence shown here is derived from an EMBL/GenBank/DDBJ whole genome shotgun (WGS) entry which is preliminary data.</text>
</comment>
<keyword evidence="3 6" id="KW-0012">Acyltransferase</keyword>
<evidence type="ECO:0000313" key="7">
    <source>
        <dbReference type="Proteomes" id="UP000588068"/>
    </source>
</evidence>
<feature type="transmembrane region" description="Helical" evidence="4">
    <location>
        <begin position="12"/>
        <end position="36"/>
    </location>
</feature>
<dbReference type="Proteomes" id="UP000588068">
    <property type="component" value="Unassembled WGS sequence"/>
</dbReference>
<dbReference type="InterPro" id="IPR002123">
    <property type="entry name" value="Plipid/glycerol_acylTrfase"/>
</dbReference>
<dbReference type="PANTHER" id="PTHR10434">
    <property type="entry name" value="1-ACYL-SN-GLYCEROL-3-PHOSPHATE ACYLTRANSFERASE"/>
    <property type="match status" value="1"/>
</dbReference>
<proteinExistence type="predicted"/>
<dbReference type="SUPFAM" id="SSF69593">
    <property type="entry name" value="Glycerol-3-phosphate (1)-acyltransferase"/>
    <property type="match status" value="1"/>
</dbReference>
<dbReference type="PANTHER" id="PTHR10434:SF66">
    <property type="entry name" value="PHOSPHOLIPID_GLYCEROL ACYLTRANSFERASE DOMAIN-CONTAINING PROTEIN"/>
    <property type="match status" value="1"/>
</dbReference>
<keyword evidence="2 6" id="KW-0808">Transferase</keyword>
<evidence type="ECO:0000256" key="3">
    <source>
        <dbReference type="ARBA" id="ARBA00023315"/>
    </source>
</evidence>
<reference evidence="6 7" key="1">
    <citation type="submission" date="2020-08" db="EMBL/GenBank/DDBJ databases">
        <title>Genomic Encyclopedia of Type Strains, Phase IV (KMG-IV): sequencing the most valuable type-strain genomes for metagenomic binning, comparative biology and taxonomic classification.</title>
        <authorList>
            <person name="Goeker M."/>
        </authorList>
    </citation>
    <scope>NUCLEOTIDE SEQUENCE [LARGE SCALE GENOMIC DNA]</scope>
    <source>
        <strain evidence="6 7">DSM 26723</strain>
    </source>
</reference>
<organism evidence="6 7">
    <name type="scientific">Povalibacter uvarum</name>
    <dbReference type="NCBI Taxonomy" id="732238"/>
    <lineage>
        <taxon>Bacteria</taxon>
        <taxon>Pseudomonadati</taxon>
        <taxon>Pseudomonadota</taxon>
        <taxon>Gammaproteobacteria</taxon>
        <taxon>Steroidobacterales</taxon>
        <taxon>Steroidobacteraceae</taxon>
        <taxon>Povalibacter</taxon>
    </lineage>
</organism>
<gene>
    <name evidence="6" type="ORF">HNQ60_002266</name>
</gene>
<dbReference type="SMART" id="SM00563">
    <property type="entry name" value="PlsC"/>
    <property type="match status" value="1"/>
</dbReference>
<evidence type="ECO:0000259" key="5">
    <source>
        <dbReference type="SMART" id="SM00563"/>
    </source>
</evidence>
<comment type="pathway">
    <text evidence="1">Lipid metabolism.</text>
</comment>
<keyword evidence="4" id="KW-0812">Transmembrane</keyword>
<keyword evidence="4" id="KW-0472">Membrane</keyword>
<dbReference type="Pfam" id="PF01553">
    <property type="entry name" value="Acyltransferase"/>
    <property type="match status" value="1"/>
</dbReference>
<evidence type="ECO:0000256" key="2">
    <source>
        <dbReference type="ARBA" id="ARBA00022679"/>
    </source>
</evidence>
<protein>
    <submittedName>
        <fullName evidence="6">1-acyl-sn-glycerol-3-phosphate acyltransferase</fullName>
    </submittedName>
</protein>